<evidence type="ECO:0000256" key="5">
    <source>
        <dbReference type="ARBA" id="ARBA00022927"/>
    </source>
</evidence>
<keyword evidence="2 8" id="KW-0813">Transport</keyword>
<dbReference type="Pfam" id="PF01618">
    <property type="entry name" value="MotA_ExbB"/>
    <property type="match status" value="1"/>
</dbReference>
<dbReference type="PANTHER" id="PTHR30625">
    <property type="entry name" value="PROTEIN TOLQ"/>
    <property type="match status" value="1"/>
</dbReference>
<evidence type="ECO:0000256" key="7">
    <source>
        <dbReference type="ARBA" id="ARBA00023136"/>
    </source>
</evidence>
<feature type="transmembrane region" description="Helical" evidence="9">
    <location>
        <begin position="105"/>
        <end position="127"/>
    </location>
</feature>
<protein>
    <submittedName>
        <fullName evidence="11">MotA/TolQ/ExbB proton channel family protein</fullName>
    </submittedName>
</protein>
<evidence type="ECO:0000256" key="8">
    <source>
        <dbReference type="RuleBase" id="RU004057"/>
    </source>
</evidence>
<evidence type="ECO:0000313" key="11">
    <source>
        <dbReference type="EMBL" id="NIF00368.1"/>
    </source>
</evidence>
<reference evidence="11 12" key="1">
    <citation type="journal article" date="2019" name="bioRxiv">
        <title>Bacteria contribute to plant secondary compound degradation in a generalist herbivore system.</title>
        <authorList>
            <person name="Francoeur C.B."/>
            <person name="Khadempour L."/>
            <person name="Moreira-Soto R.D."/>
            <person name="Gotting K."/>
            <person name="Book A.J."/>
            <person name="Pinto-Tomas A.A."/>
            <person name="Keefover-Ring K."/>
            <person name="Currie C.R."/>
        </authorList>
    </citation>
    <scope>NUCLEOTIDE SEQUENCE [LARGE SCALE GENOMIC DNA]</scope>
    <source>
        <strain evidence="11 12">Acro-805</strain>
    </source>
</reference>
<comment type="similarity">
    <text evidence="8">Belongs to the exbB/tolQ family.</text>
</comment>
<keyword evidence="5 8" id="KW-0653">Protein transport</keyword>
<evidence type="ECO:0000256" key="2">
    <source>
        <dbReference type="ARBA" id="ARBA00022448"/>
    </source>
</evidence>
<dbReference type="Proteomes" id="UP000780690">
    <property type="component" value="Unassembled WGS sequence"/>
</dbReference>
<keyword evidence="7 9" id="KW-0472">Membrane</keyword>
<keyword evidence="6 9" id="KW-1133">Transmembrane helix</keyword>
<dbReference type="EMBL" id="VWXD01000003">
    <property type="protein sequence ID" value="NIF00368.1"/>
    <property type="molecule type" value="Genomic_DNA"/>
</dbReference>
<evidence type="ECO:0000259" key="10">
    <source>
        <dbReference type="Pfam" id="PF01618"/>
    </source>
</evidence>
<evidence type="ECO:0000256" key="1">
    <source>
        <dbReference type="ARBA" id="ARBA00004651"/>
    </source>
</evidence>
<organism evidence="11 12">
    <name type="scientific">Candidatus Pantoea formicae</name>
    <dbReference type="NCBI Taxonomy" id="2608355"/>
    <lineage>
        <taxon>Bacteria</taxon>
        <taxon>Pseudomonadati</taxon>
        <taxon>Pseudomonadota</taxon>
        <taxon>Gammaproteobacteria</taxon>
        <taxon>Enterobacterales</taxon>
        <taxon>Erwiniaceae</taxon>
        <taxon>Pantoea</taxon>
    </lineage>
</organism>
<evidence type="ECO:0000256" key="3">
    <source>
        <dbReference type="ARBA" id="ARBA00022475"/>
    </source>
</evidence>
<comment type="subcellular location">
    <subcellularLocation>
        <location evidence="1">Cell membrane</location>
        <topology evidence="1">Multi-pass membrane protein</topology>
    </subcellularLocation>
    <subcellularLocation>
        <location evidence="8">Membrane</location>
        <topology evidence="8">Multi-pass membrane protein</topology>
    </subcellularLocation>
</comment>
<feature type="transmembrane region" description="Helical" evidence="9">
    <location>
        <begin position="12"/>
        <end position="34"/>
    </location>
</feature>
<feature type="domain" description="MotA/TolQ/ExbB proton channel" evidence="10">
    <location>
        <begin position="78"/>
        <end position="182"/>
    </location>
</feature>
<comment type="caution">
    <text evidence="11">The sequence shown here is derived from an EMBL/GenBank/DDBJ whole genome shotgun (WGS) entry which is preliminary data.</text>
</comment>
<name>A0ABX0QX84_9GAMM</name>
<keyword evidence="3" id="KW-1003">Cell membrane</keyword>
<feature type="transmembrane region" description="Helical" evidence="9">
    <location>
        <begin position="147"/>
        <end position="168"/>
    </location>
</feature>
<proteinExistence type="inferred from homology"/>
<keyword evidence="4 9" id="KW-0812">Transmembrane</keyword>
<dbReference type="PANTHER" id="PTHR30625:SF15">
    <property type="entry name" value="BIOPOLYMER TRANSPORT PROTEIN EXBB"/>
    <property type="match status" value="1"/>
</dbReference>
<dbReference type="RefSeq" id="WP_167138843.1">
    <property type="nucleotide sequence ID" value="NZ_VWXD01000003.1"/>
</dbReference>
<gene>
    <name evidence="11" type="ORF">F3J38_09885</name>
</gene>
<accession>A0ABX0QX84</accession>
<dbReference type="InterPro" id="IPR050790">
    <property type="entry name" value="ExbB/TolQ_transport"/>
</dbReference>
<sequence length="212" mass="23288">MNATLVHDLIFYVMYAALAIAVVIIIERTIWFAWTQRQAKQLEKQMTTDTMTLNELPEALRRQTSLPVKMIEPVLEKKNGVSSEAMNDIMDAQYLLSKPAMTRGLWLLETVVTAAPLLGLLGTVMGIMDTFKALAASGVSDASQVSAGMGTALFATGLGIAIALLCLVSNNFLQNRMERINELLKVLLLRAATPTRASNNEGWKEKGVQRYA</sequence>
<evidence type="ECO:0000313" key="12">
    <source>
        <dbReference type="Proteomes" id="UP000780690"/>
    </source>
</evidence>
<evidence type="ECO:0000256" key="4">
    <source>
        <dbReference type="ARBA" id="ARBA00022692"/>
    </source>
</evidence>
<evidence type="ECO:0000256" key="6">
    <source>
        <dbReference type="ARBA" id="ARBA00022989"/>
    </source>
</evidence>
<evidence type="ECO:0000256" key="9">
    <source>
        <dbReference type="SAM" id="Phobius"/>
    </source>
</evidence>
<keyword evidence="12" id="KW-1185">Reference proteome</keyword>
<dbReference type="InterPro" id="IPR002898">
    <property type="entry name" value="MotA_ExbB_proton_chnl"/>
</dbReference>